<evidence type="ECO:0000256" key="3">
    <source>
        <dbReference type="ARBA" id="ARBA00022490"/>
    </source>
</evidence>
<feature type="region of interest" description="Disordered" evidence="14">
    <location>
        <begin position="1"/>
        <end position="27"/>
    </location>
</feature>
<comment type="subcellular location">
    <subcellularLocation>
        <location evidence="1">Cell projection</location>
        <location evidence="1">Cilium</location>
    </subcellularLocation>
    <subcellularLocation>
        <location evidence="2">Cytoplasm</location>
        <location evidence="2">Cytoskeleton</location>
    </subcellularLocation>
</comment>
<dbReference type="InterPro" id="IPR038765">
    <property type="entry name" value="Papain-like_cys_pep_sf"/>
</dbReference>
<dbReference type="SUPFAM" id="SSF54001">
    <property type="entry name" value="Cysteine proteinases"/>
    <property type="match status" value="1"/>
</dbReference>
<feature type="domain" description="DM10" evidence="17">
    <location>
        <begin position="727"/>
        <end position="839"/>
    </location>
</feature>
<dbReference type="GO" id="GO:0060285">
    <property type="term" value="P:cilium-dependent cell motility"/>
    <property type="evidence" value="ECO:0007669"/>
    <property type="project" value="TreeGrafter"/>
</dbReference>
<keyword evidence="5" id="KW-0479">Metal-binding</keyword>
<evidence type="ECO:0000259" key="17">
    <source>
        <dbReference type="PROSITE" id="PS51336"/>
    </source>
</evidence>
<name>F0YC17_AURAN</name>
<dbReference type="Gene3D" id="2.30.29.170">
    <property type="match status" value="3"/>
</dbReference>
<evidence type="ECO:0000256" key="10">
    <source>
        <dbReference type="ARBA" id="ARBA00023187"/>
    </source>
</evidence>
<dbReference type="CDD" id="cd02669">
    <property type="entry name" value="Peptidase_C19M"/>
    <property type="match status" value="1"/>
</dbReference>
<evidence type="ECO:0000256" key="1">
    <source>
        <dbReference type="ARBA" id="ARBA00004138"/>
    </source>
</evidence>
<dbReference type="Pfam" id="PF00443">
    <property type="entry name" value="UCH"/>
    <property type="match status" value="1"/>
</dbReference>
<dbReference type="InterPro" id="IPR028889">
    <property type="entry name" value="USP"/>
</dbReference>
<evidence type="ECO:0000259" key="15">
    <source>
        <dbReference type="PROSITE" id="PS50235"/>
    </source>
</evidence>
<evidence type="ECO:0000256" key="7">
    <source>
        <dbReference type="ARBA" id="ARBA00022737"/>
    </source>
</evidence>
<evidence type="ECO:0000256" key="5">
    <source>
        <dbReference type="ARBA" id="ARBA00022723"/>
    </source>
</evidence>
<evidence type="ECO:0008006" key="20">
    <source>
        <dbReference type="Google" id="ProtNLM"/>
    </source>
</evidence>
<feature type="domain" description="USP" evidence="15">
    <location>
        <begin position="154"/>
        <end position="505"/>
    </location>
</feature>
<dbReference type="eggNOG" id="KOG0043">
    <property type="taxonomic scope" value="Eukaryota"/>
</dbReference>
<feature type="compositionally biased region" description="Low complexity" evidence="14">
    <location>
        <begin position="1"/>
        <end position="15"/>
    </location>
</feature>
<protein>
    <recommendedName>
        <fullName evidence="20">Calmodulin</fullName>
    </recommendedName>
</protein>
<evidence type="ECO:0000313" key="19">
    <source>
        <dbReference type="Proteomes" id="UP000002729"/>
    </source>
</evidence>
<dbReference type="GO" id="GO:0072686">
    <property type="term" value="C:mitotic spindle"/>
    <property type="evidence" value="ECO:0007669"/>
    <property type="project" value="TreeGrafter"/>
</dbReference>
<keyword evidence="12" id="KW-0966">Cell projection</keyword>
<sequence>MDLPPGLASSSGPPGLHCPPAKKARTDGLPSWRCPYLDTINRHLLDFDFEKVCSQSLTNQNVYSCLVCGKFFQGRGRHTHAYTHSTQTGHHMFINLETCRIYCLPENYEVVDSSLDDVVRCLRPVFGPERIGALDGTTTLARDVHGVAYLPGFCGLNNLKKTDYVNVVVHALAHVAPLRDFFLRPENYAHCPAPLVHKFGELLRKLWSRDNFKSVISPHELVQEITVASKLRFQIGETSDAADFLVWFLNELHRSLGGTRKRGSSVIHDAFQGDVRVETLSRRTHLTKRDEADVDDTAVSAEAQGWKRDERDLPFLYLTLDVPATPLFKDTQGGNIVPQIPLFDVLTKYNGVKLSDSVKSGVQSRKRYVIRRLPKYLIFHFARFTKNNFADSEKNPTIVHIPVKDLELRDQFALEGEAAAEGAKTKYDLCANACHDLPMGLNKDQRADPLQHGTYRVHVRQATSDQWYEIQDLHRAAMYYDNPGGRPQSAHMTRTGSRTGFGQRESIGNPLNLSLGRIRPMSASTSRTSFVPGASAKSDHSAPPPPMYAKEEPQVQSGYFVPAREAGASLRFFAYFEEPILQYNSRSVPYHTNRIHKCIITFHPKDATVGVDEPKVRNSGYMQGKLLKRSHVKHPDGRKFTPGDFVIGEEVTIFGRTFTIVDADLGTRRVYERAYGEALGPALDMPDDGFAAERARSEIKYKQAGQDIERPTSAPAMRSQRSATVAGHEVLRFFCAYQDDRRDGDRDRRYTMHYFCTDDTIEIKEVATEGVQRFPNLLRRSRLPKEAFWNPDNPLVDNNEPRQVNWKDLKCGGSLLVWGRPLLMLSCDRSTEAWYQKRGITQEPLQIAPDDGDKFPQTLPPFNGYGAENDLYAMGLSLQPRVIKSTQQDYQRFIKADNKVLRFECVFGHRGVSELDKKRSFVVNYHLGDDTIMVYEPPVRNSGLEGGVFLSRGRYKKHIPDQRSIGKKGAGSVLSRWLRPADFFDGNIVSFEAPATGRLLQTFRVVRADDYTKRVEEEKKLAAGSKHAIILEQLAEKLCAARIQVRSTFADRDAAKTRTLPEADFKKAVEDMEQQSLALTRGSKTVDDDVLGQLCWAYGEPGPGGDVVVRYDDFVDALVLAAPMPKVPERTASSTTTVTSRALEKELVTALRLQIGEANAGNGLLRASFRAEDRDGHGTVDGDAWFRVLRKHKLHGVLSRAEANTLKQRYTEPSMLHAGVEYERLCDKVYEGDFSDYMAALLMILPERGDIGAVDLDKYREHLTGGNKIPTVRNYLDKVNVTMRDCDGDVQKKLKNCLRAFSSAFGRNHRKKMLRKHLMAFDVSNTGTCHRDEFVGSVKRIIDDGYCELDTREQTLLFQHIFPHPWTRQPTDTLLTMLVSRDVKGVMRMHQAAMKQEEDPRFLFR</sequence>
<dbReference type="GO" id="GO:0008270">
    <property type="term" value="F:zinc ion binding"/>
    <property type="evidence" value="ECO:0007669"/>
    <property type="project" value="UniProtKB-KW"/>
</dbReference>
<evidence type="ECO:0000256" key="8">
    <source>
        <dbReference type="ARBA" id="ARBA00022771"/>
    </source>
</evidence>
<evidence type="ECO:0000313" key="18">
    <source>
        <dbReference type="EMBL" id="EGB07471.1"/>
    </source>
</evidence>
<dbReference type="PROSITE" id="PS50271">
    <property type="entry name" value="ZF_UBP"/>
    <property type="match status" value="1"/>
</dbReference>
<keyword evidence="7" id="KW-0677">Repeat</keyword>
<dbReference type="OrthoDB" id="10255210at2759"/>
<dbReference type="InterPro" id="IPR001394">
    <property type="entry name" value="Peptidase_C19_UCH"/>
</dbReference>
<organism evidence="19">
    <name type="scientific">Aureococcus anophagefferens</name>
    <name type="common">Harmful bloom alga</name>
    <dbReference type="NCBI Taxonomy" id="44056"/>
    <lineage>
        <taxon>Eukaryota</taxon>
        <taxon>Sar</taxon>
        <taxon>Stramenopiles</taxon>
        <taxon>Ochrophyta</taxon>
        <taxon>Pelagophyceae</taxon>
        <taxon>Pelagomonadales</taxon>
        <taxon>Pelagomonadaceae</taxon>
        <taxon>Aureococcus</taxon>
    </lineage>
</organism>
<keyword evidence="4" id="KW-0507">mRNA processing</keyword>
<dbReference type="Gene3D" id="3.30.40.10">
    <property type="entry name" value="Zinc/RING finger domain, C3HC4 (zinc finger)"/>
    <property type="match status" value="1"/>
</dbReference>
<keyword evidence="8 13" id="KW-0863">Zinc-finger</keyword>
<keyword evidence="9" id="KW-0862">Zinc</keyword>
<dbReference type="GO" id="GO:0005681">
    <property type="term" value="C:spliceosomal complex"/>
    <property type="evidence" value="ECO:0007669"/>
    <property type="project" value="UniProtKB-KW"/>
</dbReference>
<dbReference type="InterPro" id="IPR001607">
    <property type="entry name" value="Znf_UBP"/>
</dbReference>
<dbReference type="Pfam" id="PF06565">
    <property type="entry name" value="DM10_dom"/>
    <property type="match status" value="3"/>
</dbReference>
<dbReference type="RefSeq" id="XP_009038083.1">
    <property type="nucleotide sequence ID" value="XM_009039835.1"/>
</dbReference>
<dbReference type="GO" id="GO:0005930">
    <property type="term" value="C:axoneme"/>
    <property type="evidence" value="ECO:0007669"/>
    <property type="project" value="TreeGrafter"/>
</dbReference>
<feature type="domain" description="DM10" evidence="17">
    <location>
        <begin position="566"/>
        <end position="675"/>
    </location>
</feature>
<dbReference type="PANTHER" id="PTHR12086:SF9">
    <property type="entry name" value="EF-HAND DOMAIN-CONTAINING PROTEIN 1"/>
    <property type="match status" value="1"/>
</dbReference>
<dbReference type="GO" id="GO:0004843">
    <property type="term" value="F:cysteine-type deubiquitinase activity"/>
    <property type="evidence" value="ECO:0007669"/>
    <property type="project" value="InterPro"/>
</dbReference>
<evidence type="ECO:0000256" key="9">
    <source>
        <dbReference type="ARBA" id="ARBA00022833"/>
    </source>
</evidence>
<dbReference type="InterPro" id="IPR033809">
    <property type="entry name" value="USP39"/>
</dbReference>
<dbReference type="Gene3D" id="3.90.70.10">
    <property type="entry name" value="Cysteine proteinases"/>
    <property type="match status" value="1"/>
</dbReference>
<keyword evidence="6" id="KW-0747">Spliceosome</keyword>
<gene>
    <name evidence="18" type="ORF">AURANDRAFT_71813</name>
</gene>
<dbReference type="GO" id="GO:0000281">
    <property type="term" value="P:mitotic cytokinesis"/>
    <property type="evidence" value="ECO:0007669"/>
    <property type="project" value="TreeGrafter"/>
</dbReference>
<dbReference type="Pfam" id="PF02148">
    <property type="entry name" value="zf-UBP"/>
    <property type="match status" value="1"/>
</dbReference>
<evidence type="ECO:0000256" key="13">
    <source>
        <dbReference type="PROSITE-ProRule" id="PRU00502"/>
    </source>
</evidence>
<proteinExistence type="predicted"/>
<dbReference type="EMBL" id="GL833131">
    <property type="protein sequence ID" value="EGB07471.1"/>
    <property type="molecule type" value="Genomic_DNA"/>
</dbReference>
<keyword evidence="19" id="KW-1185">Reference proteome</keyword>
<dbReference type="GO" id="GO:0016579">
    <property type="term" value="P:protein deubiquitination"/>
    <property type="evidence" value="ECO:0007669"/>
    <property type="project" value="InterPro"/>
</dbReference>
<dbReference type="InterPro" id="IPR013083">
    <property type="entry name" value="Znf_RING/FYVE/PHD"/>
</dbReference>
<keyword evidence="3" id="KW-0963">Cytoplasm</keyword>
<feature type="domain" description="DM10" evidence="17">
    <location>
        <begin position="897"/>
        <end position="1020"/>
    </location>
</feature>
<dbReference type="SMART" id="SM00676">
    <property type="entry name" value="DM10"/>
    <property type="match status" value="3"/>
</dbReference>
<evidence type="ECO:0000256" key="6">
    <source>
        <dbReference type="ARBA" id="ARBA00022728"/>
    </source>
</evidence>
<dbReference type="SUPFAM" id="SSF57850">
    <property type="entry name" value="RING/U-box"/>
    <property type="match status" value="1"/>
</dbReference>
<evidence type="ECO:0000256" key="4">
    <source>
        <dbReference type="ARBA" id="ARBA00022664"/>
    </source>
</evidence>
<dbReference type="InterPro" id="IPR040193">
    <property type="entry name" value="EFHC1/EFHC2/EFHB"/>
</dbReference>
<dbReference type="eggNOG" id="KOG2026">
    <property type="taxonomic scope" value="Eukaryota"/>
</dbReference>
<feature type="compositionally biased region" description="Polar residues" evidence="14">
    <location>
        <begin position="490"/>
        <end position="500"/>
    </location>
</feature>
<dbReference type="GO" id="GO:0007052">
    <property type="term" value="P:mitotic spindle organization"/>
    <property type="evidence" value="ECO:0007669"/>
    <property type="project" value="TreeGrafter"/>
</dbReference>
<dbReference type="MEROPS" id="C19.972"/>
<dbReference type="InParanoid" id="F0YC17"/>
<evidence type="ECO:0000256" key="12">
    <source>
        <dbReference type="ARBA" id="ARBA00023273"/>
    </source>
</evidence>
<dbReference type="InterPro" id="IPR006602">
    <property type="entry name" value="DM10_dom"/>
</dbReference>
<dbReference type="Proteomes" id="UP000002729">
    <property type="component" value="Unassembled WGS sequence"/>
</dbReference>
<dbReference type="PANTHER" id="PTHR12086">
    <property type="entry name" value="EF-HAND DOMAIN C-TERMINAL CONTAINING PROTEIN"/>
    <property type="match status" value="1"/>
</dbReference>
<feature type="domain" description="UBP-type" evidence="16">
    <location>
        <begin position="32"/>
        <end position="129"/>
    </location>
</feature>
<dbReference type="PROSITE" id="PS50235">
    <property type="entry name" value="USP_3"/>
    <property type="match status" value="1"/>
</dbReference>
<dbReference type="GO" id="GO:0000245">
    <property type="term" value="P:spliceosomal complex assembly"/>
    <property type="evidence" value="ECO:0007669"/>
    <property type="project" value="InterPro"/>
</dbReference>
<evidence type="ECO:0000256" key="14">
    <source>
        <dbReference type="SAM" id="MobiDB-lite"/>
    </source>
</evidence>
<dbReference type="PROSITE" id="PS51336">
    <property type="entry name" value="DM10"/>
    <property type="match status" value="3"/>
</dbReference>
<dbReference type="GO" id="GO:0043014">
    <property type="term" value="F:alpha-tubulin binding"/>
    <property type="evidence" value="ECO:0007669"/>
    <property type="project" value="TreeGrafter"/>
</dbReference>
<feature type="region of interest" description="Disordered" evidence="14">
    <location>
        <begin position="524"/>
        <end position="551"/>
    </location>
</feature>
<evidence type="ECO:0000256" key="2">
    <source>
        <dbReference type="ARBA" id="ARBA00004245"/>
    </source>
</evidence>
<evidence type="ECO:0000256" key="11">
    <source>
        <dbReference type="ARBA" id="ARBA00023212"/>
    </source>
</evidence>
<dbReference type="SMART" id="SM00290">
    <property type="entry name" value="ZnF_UBP"/>
    <property type="match status" value="1"/>
</dbReference>
<dbReference type="KEGG" id="aaf:AURANDRAFT_71813"/>
<reference evidence="18 19" key="1">
    <citation type="journal article" date="2011" name="Proc. Natl. Acad. Sci. U.S.A.">
        <title>Niche of harmful alga Aureococcus anophagefferens revealed through ecogenomics.</title>
        <authorList>
            <person name="Gobler C.J."/>
            <person name="Berry D.L."/>
            <person name="Dyhrman S.T."/>
            <person name="Wilhelm S.W."/>
            <person name="Salamov A."/>
            <person name="Lobanov A.V."/>
            <person name="Zhang Y."/>
            <person name="Collier J.L."/>
            <person name="Wurch L.L."/>
            <person name="Kustka A.B."/>
            <person name="Dill B.D."/>
            <person name="Shah M."/>
            <person name="VerBerkmoes N.C."/>
            <person name="Kuo A."/>
            <person name="Terry A."/>
            <person name="Pangilinan J."/>
            <person name="Lindquist E.A."/>
            <person name="Lucas S."/>
            <person name="Paulsen I.T."/>
            <person name="Hattenrath-Lehmann T.K."/>
            <person name="Talmage S.C."/>
            <person name="Walker E.A."/>
            <person name="Koch F."/>
            <person name="Burson A.M."/>
            <person name="Marcoval M.A."/>
            <person name="Tang Y.Z."/>
            <person name="Lecleir G.R."/>
            <person name="Coyne K.J."/>
            <person name="Berg G.M."/>
            <person name="Bertrand E.M."/>
            <person name="Saito M.A."/>
            <person name="Gladyshev V.N."/>
            <person name="Grigoriev I.V."/>
        </authorList>
    </citation>
    <scope>NUCLEOTIDE SEQUENCE [LARGE SCALE GENOMIC DNA]</scope>
    <source>
        <strain evidence="19">CCMP 1984</strain>
    </source>
</reference>
<keyword evidence="11" id="KW-0206">Cytoskeleton</keyword>
<evidence type="ECO:0000259" key="16">
    <source>
        <dbReference type="PROSITE" id="PS50271"/>
    </source>
</evidence>
<accession>F0YC17</accession>
<keyword evidence="10" id="KW-0508">mRNA splicing</keyword>
<feature type="region of interest" description="Disordered" evidence="14">
    <location>
        <begin position="484"/>
        <end position="506"/>
    </location>
</feature>
<dbReference type="GeneID" id="20228413"/>